<evidence type="ECO:0000313" key="7">
    <source>
        <dbReference type="EMBL" id="MPL98598.1"/>
    </source>
</evidence>
<dbReference type="NCBIfam" id="TIGR00544">
    <property type="entry name" value="lgt"/>
    <property type="match status" value="1"/>
</dbReference>
<dbReference type="GO" id="GO:0042158">
    <property type="term" value="P:lipoprotein biosynthetic process"/>
    <property type="evidence" value="ECO:0007669"/>
    <property type="project" value="InterPro"/>
</dbReference>
<keyword evidence="7" id="KW-0449">Lipoprotein</keyword>
<feature type="transmembrane region" description="Helical" evidence="6">
    <location>
        <begin position="13"/>
        <end position="33"/>
    </location>
</feature>
<dbReference type="HAMAP" id="MF_01147">
    <property type="entry name" value="Lgt"/>
    <property type="match status" value="1"/>
</dbReference>
<feature type="transmembrane region" description="Helical" evidence="6">
    <location>
        <begin position="218"/>
        <end position="238"/>
    </location>
</feature>
<proteinExistence type="inferred from homology"/>
<keyword evidence="7" id="KW-0328">Glycosyltransferase</keyword>
<dbReference type="EMBL" id="VSSQ01000617">
    <property type="protein sequence ID" value="MPL98598.1"/>
    <property type="molecule type" value="Genomic_DNA"/>
</dbReference>
<keyword evidence="3 6" id="KW-0812">Transmembrane</keyword>
<dbReference type="GO" id="GO:0008961">
    <property type="term" value="F:phosphatidylglycerol-prolipoprotein diacylglyceryl transferase activity"/>
    <property type="evidence" value="ECO:0007669"/>
    <property type="project" value="InterPro"/>
</dbReference>
<reference evidence="7" key="1">
    <citation type="submission" date="2019-08" db="EMBL/GenBank/DDBJ databases">
        <authorList>
            <person name="Kucharzyk K."/>
            <person name="Murdoch R.W."/>
            <person name="Higgins S."/>
            <person name="Loffler F."/>
        </authorList>
    </citation>
    <scope>NUCLEOTIDE SEQUENCE</scope>
</reference>
<dbReference type="PANTHER" id="PTHR30589">
    <property type="entry name" value="PROLIPOPROTEIN DIACYLGLYCERYL TRANSFERASE"/>
    <property type="match status" value="1"/>
</dbReference>
<gene>
    <name evidence="7" type="primary">lgt_13</name>
    <name evidence="7" type="ORF">SDC9_44804</name>
</gene>
<dbReference type="Pfam" id="PF01790">
    <property type="entry name" value="LGT"/>
    <property type="match status" value="1"/>
</dbReference>
<dbReference type="EC" id="2.4.99.-" evidence="7"/>
<dbReference type="InterPro" id="IPR001640">
    <property type="entry name" value="Lgt"/>
</dbReference>
<keyword evidence="1" id="KW-1003">Cell membrane</keyword>
<accession>A0A644W4T6</accession>
<feature type="transmembrane region" description="Helical" evidence="6">
    <location>
        <begin position="163"/>
        <end position="183"/>
    </location>
</feature>
<dbReference type="GO" id="GO:0005886">
    <property type="term" value="C:plasma membrane"/>
    <property type="evidence" value="ECO:0007669"/>
    <property type="project" value="InterPro"/>
</dbReference>
<keyword evidence="4 6" id="KW-1133">Transmembrane helix</keyword>
<name>A0A644W4T6_9ZZZZ</name>
<evidence type="ECO:0000256" key="5">
    <source>
        <dbReference type="ARBA" id="ARBA00023136"/>
    </source>
</evidence>
<keyword evidence="5 6" id="KW-0472">Membrane</keyword>
<keyword evidence="2 7" id="KW-0808">Transferase</keyword>
<dbReference type="PANTHER" id="PTHR30589:SF0">
    <property type="entry name" value="PHOSPHATIDYLGLYCEROL--PROLIPOPROTEIN DIACYLGLYCERYL TRANSFERASE"/>
    <property type="match status" value="1"/>
</dbReference>
<dbReference type="AlphaFoldDB" id="A0A644W4T6"/>
<protein>
    <submittedName>
        <fullName evidence="7">Prolipoprotein diacylglyceryl transferase</fullName>
        <ecNumber evidence="7">2.4.99.-</ecNumber>
    </submittedName>
</protein>
<evidence type="ECO:0000256" key="4">
    <source>
        <dbReference type="ARBA" id="ARBA00022989"/>
    </source>
</evidence>
<evidence type="ECO:0000256" key="3">
    <source>
        <dbReference type="ARBA" id="ARBA00022692"/>
    </source>
</evidence>
<evidence type="ECO:0000256" key="1">
    <source>
        <dbReference type="ARBA" id="ARBA00022475"/>
    </source>
</evidence>
<feature type="transmembrane region" description="Helical" evidence="6">
    <location>
        <begin position="45"/>
        <end position="67"/>
    </location>
</feature>
<evidence type="ECO:0000256" key="2">
    <source>
        <dbReference type="ARBA" id="ARBA00022679"/>
    </source>
</evidence>
<sequence length="256" mass="28263">MYDDILTIGPITLHGYGLMIAIGIIFALLMLDIRARARKFDPNIVYRLSMISLLTGFVGAKLLYCIIEFKAIIDNPWQVFSGSGFVVYGGIISGMLAAIIYCKLKQLSFFSYFDLAVPSIAFAQGFGRIGCFLAGCCYGRETNSSLGIVFRHSSIAPNGVKLIPTQLLSSAGDFVIVAILLLYARKERKQGHIGALYLILYSIGRFIIEFFRNDFRGYIGGLSTSQFLSLIVLALAILMRCIGTKTNRNDAKHKPL</sequence>
<feature type="transmembrane region" description="Helical" evidence="6">
    <location>
        <begin position="195"/>
        <end position="212"/>
    </location>
</feature>
<comment type="caution">
    <text evidence="7">The sequence shown here is derived from an EMBL/GenBank/DDBJ whole genome shotgun (WGS) entry which is preliminary data.</text>
</comment>
<organism evidence="7">
    <name type="scientific">bioreactor metagenome</name>
    <dbReference type="NCBI Taxonomy" id="1076179"/>
    <lineage>
        <taxon>unclassified sequences</taxon>
        <taxon>metagenomes</taxon>
        <taxon>ecological metagenomes</taxon>
    </lineage>
</organism>
<evidence type="ECO:0000256" key="6">
    <source>
        <dbReference type="SAM" id="Phobius"/>
    </source>
</evidence>
<feature type="transmembrane region" description="Helical" evidence="6">
    <location>
        <begin position="79"/>
        <end position="102"/>
    </location>
</feature>